<feature type="compositionally biased region" description="Basic and acidic residues" evidence="2">
    <location>
        <begin position="99"/>
        <end position="115"/>
    </location>
</feature>
<feature type="compositionally biased region" description="Basic and acidic residues" evidence="2">
    <location>
        <begin position="70"/>
        <end position="88"/>
    </location>
</feature>
<protein>
    <submittedName>
        <fullName evidence="3">Uncharacterized protein</fullName>
    </submittedName>
</protein>
<feature type="region of interest" description="Disordered" evidence="2">
    <location>
        <begin position="1"/>
        <end position="355"/>
    </location>
</feature>
<feature type="compositionally biased region" description="Basic and acidic residues" evidence="2">
    <location>
        <begin position="41"/>
        <end position="50"/>
    </location>
</feature>
<evidence type="ECO:0000313" key="3">
    <source>
        <dbReference type="EMBL" id="JAA87160.1"/>
    </source>
</evidence>
<dbReference type="GO" id="GO:0005814">
    <property type="term" value="C:centriole"/>
    <property type="evidence" value="ECO:0007669"/>
    <property type="project" value="TreeGrafter"/>
</dbReference>
<feature type="compositionally biased region" description="Basic and acidic residues" evidence="2">
    <location>
        <begin position="160"/>
        <end position="171"/>
    </location>
</feature>
<dbReference type="GO" id="GO:0005879">
    <property type="term" value="C:axonemal microtubule"/>
    <property type="evidence" value="ECO:0007669"/>
    <property type="project" value="TreeGrafter"/>
</dbReference>
<feature type="compositionally biased region" description="Basic and acidic residues" evidence="2">
    <location>
        <begin position="323"/>
        <end position="339"/>
    </location>
</feature>
<feature type="compositionally biased region" description="Polar residues" evidence="2">
    <location>
        <begin position="289"/>
        <end position="322"/>
    </location>
</feature>
<feature type="compositionally biased region" description="Basic and acidic residues" evidence="2">
    <location>
        <begin position="128"/>
        <end position="140"/>
    </location>
</feature>
<proteinExistence type="inferred from homology"/>
<organism evidence="3">
    <name type="scientific">Pararge aegeria</name>
    <name type="common">speckled wood butterfly</name>
    <dbReference type="NCBI Taxonomy" id="116150"/>
    <lineage>
        <taxon>Eukaryota</taxon>
        <taxon>Metazoa</taxon>
        <taxon>Ecdysozoa</taxon>
        <taxon>Arthropoda</taxon>
        <taxon>Hexapoda</taxon>
        <taxon>Insecta</taxon>
        <taxon>Pterygota</taxon>
        <taxon>Neoptera</taxon>
        <taxon>Endopterygota</taxon>
        <taxon>Lepidoptera</taxon>
        <taxon>Glossata</taxon>
        <taxon>Ditrysia</taxon>
        <taxon>Papilionoidea</taxon>
        <taxon>Nymphalidae</taxon>
        <taxon>Satyrinae</taxon>
        <taxon>Satyrini</taxon>
        <taxon>Parargina</taxon>
        <taxon>Pararge</taxon>
    </lineage>
</organism>
<reference evidence="3" key="2">
    <citation type="submission" date="2013-05" db="EMBL/GenBank/DDBJ databases">
        <authorList>
            <person name="Carter J.-M."/>
            <person name="Baker S.C."/>
            <person name="Pink R."/>
            <person name="Carter D.R.F."/>
            <person name="Collins A."/>
            <person name="Tomlin J."/>
            <person name="Gibbs M."/>
            <person name="Breuker C.J."/>
        </authorList>
    </citation>
    <scope>NUCLEOTIDE SEQUENCE</scope>
    <source>
        <tissue evidence="3">Ovary</tissue>
    </source>
</reference>
<dbReference type="GO" id="GO:0008017">
    <property type="term" value="F:microtubule binding"/>
    <property type="evidence" value="ECO:0007669"/>
    <property type="project" value="InterPro"/>
</dbReference>
<feature type="compositionally biased region" description="Polar residues" evidence="2">
    <location>
        <begin position="144"/>
        <end position="154"/>
    </location>
</feature>
<dbReference type="GO" id="GO:0036126">
    <property type="term" value="C:sperm flagellum"/>
    <property type="evidence" value="ECO:0007669"/>
    <property type="project" value="TreeGrafter"/>
</dbReference>
<accession>S4PIF8</accession>
<dbReference type="InterPro" id="IPR033336">
    <property type="entry name" value="SAXO1/2"/>
</dbReference>
<feature type="compositionally biased region" description="Polar residues" evidence="2">
    <location>
        <begin position="269"/>
        <end position="281"/>
    </location>
</feature>
<feature type="non-terminal residue" evidence="3">
    <location>
        <position position="355"/>
    </location>
</feature>
<dbReference type="GO" id="GO:0036064">
    <property type="term" value="C:ciliary basal body"/>
    <property type="evidence" value="ECO:0007669"/>
    <property type="project" value="TreeGrafter"/>
</dbReference>
<comment type="similarity">
    <text evidence="1">Belongs to the FAM154 family.</text>
</comment>
<feature type="compositionally biased region" description="Basic and acidic residues" evidence="2">
    <location>
        <begin position="231"/>
        <end position="265"/>
    </location>
</feature>
<feature type="compositionally biased region" description="Basic and acidic residues" evidence="2">
    <location>
        <begin position="181"/>
        <end position="218"/>
    </location>
</feature>
<dbReference type="PANTHER" id="PTHR31516">
    <property type="entry name" value="STABILIZER OF AXONEMAL MICROTUBULES 2"/>
    <property type="match status" value="1"/>
</dbReference>
<name>S4PIF8_9NEOP</name>
<dbReference type="EMBL" id="GAIX01005400">
    <property type="protein sequence ID" value="JAA87160.1"/>
    <property type="molecule type" value="Transcribed_RNA"/>
</dbReference>
<evidence type="ECO:0000256" key="1">
    <source>
        <dbReference type="ARBA" id="ARBA00008738"/>
    </source>
</evidence>
<feature type="compositionally biased region" description="Basic and acidic residues" evidence="2">
    <location>
        <begin position="12"/>
        <end position="30"/>
    </location>
</feature>
<sequence>MRSQWKPAETPEQIRPKDNLRPEGDFDQPKRSQWQPGDTPEQIRPKDNLKPEGGFYRPKQPKWQPGETPDQIRPKDNLRPEGDFDQTKRPQWQPGDTPEQIRPKDNLRPEGDFHRPKQPQWKPGDTPEQVRPKDNLRPEGDFDYSQQSQWQPSERPSPIRPKDNLYTKGDIKGYPGAGKPDAYHPKDGPRSDYETDRYSPRHVSTGDKRKPHQSKEDITDVSGSRYGSKVTTRDERTGMVKTQTGHDIKSHITKSTSDEHHESRLQKSYVHTTQHTDTQSKASKDFQSETHIQQSSSSHSANELQNNVNTTSSKKINRSSQDVTDRAISDRSTSRHSTERNVQNKVNDTKNVKNI</sequence>
<dbReference type="PANTHER" id="PTHR31516:SF16">
    <property type="entry name" value="TITIN"/>
    <property type="match status" value="1"/>
</dbReference>
<evidence type="ECO:0000256" key="2">
    <source>
        <dbReference type="SAM" id="MobiDB-lite"/>
    </source>
</evidence>
<reference evidence="3" key="1">
    <citation type="journal article" date="2013" name="BMC Genomics">
        <title>Unscrambling butterfly oogenesis.</title>
        <authorList>
            <person name="Carter J.M."/>
            <person name="Baker S.C."/>
            <person name="Pink R."/>
            <person name="Carter D.R."/>
            <person name="Collins A."/>
            <person name="Tomlin J."/>
            <person name="Gibbs M."/>
            <person name="Breuker C.J."/>
        </authorList>
    </citation>
    <scope>NUCLEOTIDE SEQUENCE</scope>
    <source>
        <tissue evidence="3">Ovary</tissue>
    </source>
</reference>
<dbReference type="AlphaFoldDB" id="S4PIF8"/>